<name>A0A1I5CWL5_9NEIS</name>
<dbReference type="OrthoDB" id="9814461at2"/>
<dbReference type="InterPro" id="IPR043428">
    <property type="entry name" value="LivM-like"/>
</dbReference>
<organism evidence="7 8">
    <name type="scientific">Formivibrio citricus</name>
    <dbReference type="NCBI Taxonomy" id="83765"/>
    <lineage>
        <taxon>Bacteria</taxon>
        <taxon>Pseudomonadati</taxon>
        <taxon>Pseudomonadota</taxon>
        <taxon>Betaproteobacteria</taxon>
        <taxon>Neisseriales</taxon>
        <taxon>Chitinibacteraceae</taxon>
        <taxon>Formivibrio</taxon>
    </lineage>
</organism>
<gene>
    <name evidence="7" type="ORF">SAMN05660284_02506</name>
</gene>
<protein>
    <submittedName>
        <fullName evidence="7">Amino acid/amide ABC transporter membrane protein 2, HAAT family</fullName>
    </submittedName>
</protein>
<proteinExistence type="predicted"/>
<evidence type="ECO:0000313" key="8">
    <source>
        <dbReference type="Proteomes" id="UP000242869"/>
    </source>
</evidence>
<feature type="transmembrane region" description="Helical" evidence="6">
    <location>
        <begin position="16"/>
        <end position="36"/>
    </location>
</feature>
<feature type="transmembrane region" description="Helical" evidence="6">
    <location>
        <begin position="141"/>
        <end position="157"/>
    </location>
</feature>
<keyword evidence="8" id="KW-1185">Reference proteome</keyword>
<dbReference type="Proteomes" id="UP000242869">
    <property type="component" value="Unassembled WGS sequence"/>
</dbReference>
<keyword evidence="2" id="KW-1003">Cell membrane</keyword>
<feature type="transmembrane region" description="Helical" evidence="6">
    <location>
        <begin position="310"/>
        <end position="328"/>
    </location>
</feature>
<feature type="transmembrane region" description="Helical" evidence="6">
    <location>
        <begin position="112"/>
        <end position="135"/>
    </location>
</feature>
<feature type="transmembrane region" description="Helical" evidence="6">
    <location>
        <begin position="178"/>
        <end position="197"/>
    </location>
</feature>
<dbReference type="InterPro" id="IPR001851">
    <property type="entry name" value="ABC_transp_permease"/>
</dbReference>
<comment type="subcellular location">
    <subcellularLocation>
        <location evidence="1">Cell membrane</location>
        <topology evidence="1">Multi-pass membrane protein</topology>
    </subcellularLocation>
</comment>
<dbReference type="PANTHER" id="PTHR30482:SF10">
    <property type="entry name" value="HIGH-AFFINITY BRANCHED-CHAIN AMINO ACID TRANSPORT PROTEIN BRAE"/>
    <property type="match status" value="1"/>
</dbReference>
<dbReference type="GO" id="GO:0005886">
    <property type="term" value="C:plasma membrane"/>
    <property type="evidence" value="ECO:0007669"/>
    <property type="project" value="UniProtKB-SubCell"/>
</dbReference>
<reference evidence="8" key="1">
    <citation type="submission" date="2016-10" db="EMBL/GenBank/DDBJ databases">
        <authorList>
            <person name="Varghese N."/>
            <person name="Submissions S."/>
        </authorList>
    </citation>
    <scope>NUCLEOTIDE SEQUENCE [LARGE SCALE GENOMIC DNA]</scope>
    <source>
        <strain evidence="8">DSM 6150</strain>
    </source>
</reference>
<feature type="transmembrane region" description="Helical" evidence="6">
    <location>
        <begin position="66"/>
        <end position="85"/>
    </location>
</feature>
<evidence type="ECO:0000256" key="6">
    <source>
        <dbReference type="SAM" id="Phobius"/>
    </source>
</evidence>
<dbReference type="STRING" id="83765.SAMN05660284_02506"/>
<accession>A0A1I5CWL5</accession>
<sequence length="362" mass="39193">MNTLLTQNDTQRRDRMLTLGAAVIGLGLLFAFDSMFDRFTMQIFKLCAINVILALSLNLINGFTGLFSLGHAGFMAVGAYTCAILSMSPEQKEANFVLQPIMPVLLNVQMPFLPSLLIGGLLAGFIGWVLGVVTLRLRDDYLAIATLGFSEIIRVVLTNAQTITNGSLGLKGLPRFTTMWWAWGSAIVITLFLVLLIKSTYGRAFKSIRDNEIAAEAMGIDVLNMKVLSFTISSALAGIAGGLLAHYLTTIDPKQFIFLKTFDILLIVVLGGIGSITGSIVSAIVVTVLMEALRFLDGPLNLGFMVTNGIPGLRMVFFSALLMIVVIFRQQGLMGTAEFSWNSLARIGLLPKRGQKSGKGVE</sequence>
<keyword evidence="5 6" id="KW-0472">Membrane</keyword>
<dbReference type="PANTHER" id="PTHR30482">
    <property type="entry name" value="HIGH-AFFINITY BRANCHED-CHAIN AMINO ACID TRANSPORT SYSTEM PERMEASE"/>
    <property type="match status" value="1"/>
</dbReference>
<dbReference type="GO" id="GO:0015658">
    <property type="term" value="F:branched-chain amino acid transmembrane transporter activity"/>
    <property type="evidence" value="ECO:0007669"/>
    <property type="project" value="InterPro"/>
</dbReference>
<dbReference type="AlphaFoldDB" id="A0A1I5CWL5"/>
<evidence type="ECO:0000256" key="4">
    <source>
        <dbReference type="ARBA" id="ARBA00022989"/>
    </source>
</evidence>
<keyword evidence="3 6" id="KW-0812">Transmembrane</keyword>
<dbReference type="EMBL" id="FOVE01000021">
    <property type="protein sequence ID" value="SFN91021.1"/>
    <property type="molecule type" value="Genomic_DNA"/>
</dbReference>
<feature type="transmembrane region" description="Helical" evidence="6">
    <location>
        <begin position="43"/>
        <end position="60"/>
    </location>
</feature>
<feature type="transmembrane region" description="Helical" evidence="6">
    <location>
        <begin position="261"/>
        <end position="290"/>
    </location>
</feature>
<feature type="transmembrane region" description="Helical" evidence="6">
    <location>
        <begin position="227"/>
        <end position="249"/>
    </location>
</feature>
<evidence type="ECO:0000313" key="7">
    <source>
        <dbReference type="EMBL" id="SFN91021.1"/>
    </source>
</evidence>
<keyword evidence="4 6" id="KW-1133">Transmembrane helix</keyword>
<dbReference type="Pfam" id="PF02653">
    <property type="entry name" value="BPD_transp_2"/>
    <property type="match status" value="1"/>
</dbReference>
<evidence type="ECO:0000256" key="3">
    <source>
        <dbReference type="ARBA" id="ARBA00022692"/>
    </source>
</evidence>
<dbReference type="RefSeq" id="WP_091197200.1">
    <property type="nucleotide sequence ID" value="NZ_FOVE01000021.1"/>
</dbReference>
<evidence type="ECO:0000256" key="1">
    <source>
        <dbReference type="ARBA" id="ARBA00004651"/>
    </source>
</evidence>
<evidence type="ECO:0000256" key="2">
    <source>
        <dbReference type="ARBA" id="ARBA00022475"/>
    </source>
</evidence>
<evidence type="ECO:0000256" key="5">
    <source>
        <dbReference type="ARBA" id="ARBA00023136"/>
    </source>
</evidence>
<dbReference type="CDD" id="cd06581">
    <property type="entry name" value="TM_PBP1_LivM_like"/>
    <property type="match status" value="1"/>
</dbReference>